<sequence>MKFKFCGDLDCPDWVLAEINTLSKMSSIKMKLLCQMVAKTLLGEQLDEEKAVKLVSDAKLEEDDMKACVQALNHILTSSARYEVEEDALNSELQQLGLPKEHATALCKVYSENMSAIVEKLSAKSLRISSMEEVSCNYSESTGKAELRLKVKDFIKDNTGSYRINMTPEQLSLILKDLKSARDEMKNLPS</sequence>
<dbReference type="InterPro" id="IPR047155">
    <property type="entry name" value="COMMD4/6/7/8"/>
</dbReference>
<dbReference type="Pfam" id="PF21672">
    <property type="entry name" value="COMM_HN"/>
    <property type="match status" value="1"/>
</dbReference>
<comment type="caution">
    <text evidence="1">The sequence shown here is derived from an EMBL/GenBank/DDBJ whole genome shotgun (WGS) entry which is preliminary data.</text>
</comment>
<accession>A0AAW2HJ42</accession>
<dbReference type="PANTHER" id="PTHR16231:SF4">
    <property type="entry name" value="COMM DOMAIN-CONTAINING PROTEIN 4"/>
    <property type="match status" value="1"/>
</dbReference>
<proteinExistence type="predicted"/>
<organism evidence="1">
    <name type="scientific">Menopon gallinae</name>
    <name type="common">poultry shaft louse</name>
    <dbReference type="NCBI Taxonomy" id="328185"/>
    <lineage>
        <taxon>Eukaryota</taxon>
        <taxon>Metazoa</taxon>
        <taxon>Ecdysozoa</taxon>
        <taxon>Arthropoda</taxon>
        <taxon>Hexapoda</taxon>
        <taxon>Insecta</taxon>
        <taxon>Pterygota</taxon>
        <taxon>Neoptera</taxon>
        <taxon>Paraneoptera</taxon>
        <taxon>Psocodea</taxon>
        <taxon>Troctomorpha</taxon>
        <taxon>Phthiraptera</taxon>
        <taxon>Amblycera</taxon>
        <taxon>Menoponidae</taxon>
        <taxon>Menopon</taxon>
    </lineage>
</organism>
<evidence type="ECO:0000313" key="1">
    <source>
        <dbReference type="EMBL" id="KAL0269742.1"/>
    </source>
</evidence>
<protein>
    <recommendedName>
        <fullName evidence="2">COMM domain-containing protein 4</fullName>
    </recommendedName>
</protein>
<evidence type="ECO:0008006" key="2">
    <source>
        <dbReference type="Google" id="ProtNLM"/>
    </source>
</evidence>
<dbReference type="AlphaFoldDB" id="A0AAW2HJ42"/>
<dbReference type="PANTHER" id="PTHR16231">
    <property type="entry name" value="COMM DOMAIN-CONTAINING PROTEIN 4-8 FAMILY MEMBER"/>
    <property type="match status" value="1"/>
</dbReference>
<gene>
    <name evidence="1" type="ORF">PYX00_007377</name>
</gene>
<dbReference type="EMBL" id="JARGDH010000004">
    <property type="protein sequence ID" value="KAL0269742.1"/>
    <property type="molecule type" value="Genomic_DNA"/>
</dbReference>
<name>A0AAW2HJ42_9NEOP</name>
<reference evidence="1" key="1">
    <citation type="journal article" date="2024" name="Gigascience">
        <title>Chromosome-level genome of the poultry shaft louse Menopon gallinae provides insight into the host-switching and adaptive evolution of parasitic lice.</title>
        <authorList>
            <person name="Xu Y."/>
            <person name="Ma L."/>
            <person name="Liu S."/>
            <person name="Liang Y."/>
            <person name="Liu Q."/>
            <person name="He Z."/>
            <person name="Tian L."/>
            <person name="Duan Y."/>
            <person name="Cai W."/>
            <person name="Li H."/>
            <person name="Song F."/>
        </authorList>
    </citation>
    <scope>NUCLEOTIDE SEQUENCE</scope>
    <source>
        <strain evidence="1">Cailab_2023a</strain>
    </source>
</reference>